<sequence length="90" mass="10021">MSRPAHPSIRISSAPPGPDLPLGPGRRAEDYEFQVLTIPRGVSLSAARASVTDEAEYGRWELARTRMYIGGGQKVWMRRRIIRVRSSLGT</sequence>
<dbReference type="Pfam" id="PF18963">
    <property type="entry name" value="DUF5703"/>
    <property type="match status" value="1"/>
</dbReference>
<reference evidence="2 3" key="1">
    <citation type="submission" date="2024-09" db="EMBL/GenBank/DDBJ databases">
        <authorList>
            <person name="Sun Q."/>
            <person name="Mori K."/>
        </authorList>
    </citation>
    <scope>NUCLEOTIDE SEQUENCE [LARGE SCALE GENOMIC DNA]</scope>
    <source>
        <strain evidence="2 3">CICC 10874</strain>
    </source>
</reference>
<accession>A0ABV6RBA6</accession>
<evidence type="ECO:0000313" key="2">
    <source>
        <dbReference type="EMBL" id="MFC0674271.1"/>
    </source>
</evidence>
<evidence type="ECO:0000313" key="3">
    <source>
        <dbReference type="Proteomes" id="UP001589793"/>
    </source>
</evidence>
<evidence type="ECO:0000256" key="1">
    <source>
        <dbReference type="SAM" id="MobiDB-lite"/>
    </source>
</evidence>
<name>A0ABV6RBA6_9MICO</name>
<keyword evidence="3" id="KW-1185">Reference proteome</keyword>
<comment type="caution">
    <text evidence="2">The sequence shown here is derived from an EMBL/GenBank/DDBJ whole genome shotgun (WGS) entry which is preliminary data.</text>
</comment>
<dbReference type="EMBL" id="JBHLSV010000010">
    <property type="protein sequence ID" value="MFC0674271.1"/>
    <property type="molecule type" value="Genomic_DNA"/>
</dbReference>
<feature type="region of interest" description="Disordered" evidence="1">
    <location>
        <begin position="1"/>
        <end position="26"/>
    </location>
</feature>
<dbReference type="RefSeq" id="WP_376980205.1">
    <property type="nucleotide sequence ID" value="NZ_JBHLSV010000010.1"/>
</dbReference>
<dbReference type="Proteomes" id="UP001589793">
    <property type="component" value="Unassembled WGS sequence"/>
</dbReference>
<dbReference type="InterPro" id="IPR043758">
    <property type="entry name" value="DUF5703"/>
</dbReference>
<organism evidence="2 3">
    <name type="scientific">Brachybacterium hainanense</name>
    <dbReference type="NCBI Taxonomy" id="1541174"/>
    <lineage>
        <taxon>Bacteria</taxon>
        <taxon>Bacillati</taxon>
        <taxon>Actinomycetota</taxon>
        <taxon>Actinomycetes</taxon>
        <taxon>Micrococcales</taxon>
        <taxon>Dermabacteraceae</taxon>
        <taxon>Brachybacterium</taxon>
    </lineage>
</organism>
<proteinExistence type="predicted"/>
<gene>
    <name evidence="2" type="ORF">ACFFF6_09935</name>
</gene>
<protein>
    <submittedName>
        <fullName evidence="2">DUF5703 family protein</fullName>
    </submittedName>
</protein>